<dbReference type="Gene3D" id="3.90.1200.10">
    <property type="match status" value="1"/>
</dbReference>
<dbReference type="SMART" id="SM00587">
    <property type="entry name" value="CHK"/>
    <property type="match status" value="1"/>
</dbReference>
<reference evidence="2" key="2">
    <citation type="submission" date="2015-06" db="UniProtKB">
        <authorList>
            <consortium name="EnsemblMetazoa"/>
        </authorList>
    </citation>
    <scope>IDENTIFICATION</scope>
</reference>
<dbReference type="Pfam" id="PF02958">
    <property type="entry name" value="EcKL"/>
    <property type="match status" value="1"/>
</dbReference>
<sequence length="210" mass="25094">MPMFRDGFPFFLDMLKTIPDLQEYVPIFERILANSPVDKAYLMFDNCKANWMVLTHGDFHLKNTMIRYNDDESVDDILLIDFQACCWGPVVTDIIYMLYLMLDSKDRLERRDEAVYHYYKEFTDTLHQIGFSGDFPKLSDLYKDILLFKDYELLLAISLLPYVPQAMRGGVEIEVFMNNEQMRRDLYQQADYHDEVRKLLPYFLHRGYLD</sequence>
<dbReference type="OMA" id="MCEDEFN"/>
<dbReference type="AlphaFoldDB" id="T1GI07"/>
<dbReference type="PANTHER" id="PTHR11012">
    <property type="entry name" value="PROTEIN KINASE-LIKE DOMAIN-CONTAINING"/>
    <property type="match status" value="1"/>
</dbReference>
<evidence type="ECO:0000313" key="2">
    <source>
        <dbReference type="EnsemblMetazoa" id="MESCA003074-PA"/>
    </source>
</evidence>
<feature type="domain" description="CHK kinase-like" evidence="1">
    <location>
        <begin position="10"/>
        <end position="128"/>
    </location>
</feature>
<dbReference type="InterPro" id="IPR004119">
    <property type="entry name" value="EcKL"/>
</dbReference>
<evidence type="ECO:0000259" key="1">
    <source>
        <dbReference type="SMART" id="SM00587"/>
    </source>
</evidence>
<keyword evidence="3" id="KW-1185">Reference proteome</keyword>
<evidence type="ECO:0000313" key="3">
    <source>
        <dbReference type="Proteomes" id="UP000015102"/>
    </source>
</evidence>
<dbReference type="Proteomes" id="UP000015102">
    <property type="component" value="Unassembled WGS sequence"/>
</dbReference>
<dbReference type="HOGENOM" id="CLU_113867_0_0_1"/>
<dbReference type="SUPFAM" id="SSF56112">
    <property type="entry name" value="Protein kinase-like (PK-like)"/>
    <property type="match status" value="1"/>
</dbReference>
<reference evidence="3" key="1">
    <citation type="submission" date="2013-02" db="EMBL/GenBank/DDBJ databases">
        <authorList>
            <person name="Hughes D."/>
        </authorList>
    </citation>
    <scope>NUCLEOTIDE SEQUENCE</scope>
    <source>
        <strain>Durham</strain>
        <strain evidence="3">NC isolate 2 -- Noor lab</strain>
    </source>
</reference>
<dbReference type="InterPro" id="IPR015897">
    <property type="entry name" value="CHK_kinase-like"/>
</dbReference>
<dbReference type="EMBL" id="CAQQ02057542">
    <property type="status" value="NOT_ANNOTATED_CDS"/>
    <property type="molecule type" value="Genomic_DNA"/>
</dbReference>
<protein>
    <recommendedName>
        <fullName evidence="1">CHK kinase-like domain-containing protein</fullName>
    </recommendedName>
</protein>
<name>T1GI07_MEGSC</name>
<dbReference type="InterPro" id="IPR011009">
    <property type="entry name" value="Kinase-like_dom_sf"/>
</dbReference>
<dbReference type="EnsemblMetazoa" id="MESCA003074-RA">
    <property type="protein sequence ID" value="MESCA003074-PA"/>
    <property type="gene ID" value="MESCA003074"/>
</dbReference>
<accession>T1GI07</accession>
<organism evidence="2 3">
    <name type="scientific">Megaselia scalaris</name>
    <name type="common">Humpbacked fly</name>
    <name type="synonym">Phora scalaris</name>
    <dbReference type="NCBI Taxonomy" id="36166"/>
    <lineage>
        <taxon>Eukaryota</taxon>
        <taxon>Metazoa</taxon>
        <taxon>Ecdysozoa</taxon>
        <taxon>Arthropoda</taxon>
        <taxon>Hexapoda</taxon>
        <taxon>Insecta</taxon>
        <taxon>Pterygota</taxon>
        <taxon>Neoptera</taxon>
        <taxon>Endopterygota</taxon>
        <taxon>Diptera</taxon>
        <taxon>Brachycera</taxon>
        <taxon>Muscomorpha</taxon>
        <taxon>Platypezoidea</taxon>
        <taxon>Phoridae</taxon>
        <taxon>Megaseliini</taxon>
        <taxon>Megaselia</taxon>
    </lineage>
</organism>
<dbReference type="PANTHER" id="PTHR11012:SF12">
    <property type="entry name" value="CHK KINASE-LIKE DOMAIN-CONTAINING PROTEIN-RELATED"/>
    <property type="match status" value="1"/>
</dbReference>
<proteinExistence type="predicted"/>